<dbReference type="EMBL" id="JBBHLL010002443">
    <property type="protein sequence ID" value="KAK7795415.1"/>
    <property type="molecule type" value="Genomic_DNA"/>
</dbReference>
<evidence type="ECO:0000313" key="4">
    <source>
        <dbReference type="Proteomes" id="UP001488838"/>
    </source>
</evidence>
<name>A0AAW0GYD0_MYOGA</name>
<evidence type="ECO:0000256" key="1">
    <source>
        <dbReference type="SAM" id="MobiDB-lite"/>
    </source>
</evidence>
<protein>
    <submittedName>
        <fullName evidence="2">Uncharacterized protein</fullName>
    </submittedName>
</protein>
<evidence type="ECO:0000313" key="3">
    <source>
        <dbReference type="EMBL" id="KAK7795416.1"/>
    </source>
</evidence>
<evidence type="ECO:0000313" key="2">
    <source>
        <dbReference type="EMBL" id="KAK7795415.1"/>
    </source>
</evidence>
<proteinExistence type="predicted"/>
<dbReference type="Proteomes" id="UP001488838">
    <property type="component" value="Unassembled WGS sequence"/>
</dbReference>
<accession>A0AAW0GYD0</accession>
<feature type="compositionally biased region" description="Basic and acidic residues" evidence="1">
    <location>
        <begin position="31"/>
        <end position="42"/>
    </location>
</feature>
<organism evidence="2 4">
    <name type="scientific">Myodes glareolus</name>
    <name type="common">Bank vole</name>
    <name type="synonym">Clethrionomys glareolus</name>
    <dbReference type="NCBI Taxonomy" id="447135"/>
    <lineage>
        <taxon>Eukaryota</taxon>
        <taxon>Metazoa</taxon>
        <taxon>Chordata</taxon>
        <taxon>Craniata</taxon>
        <taxon>Vertebrata</taxon>
        <taxon>Euteleostomi</taxon>
        <taxon>Mammalia</taxon>
        <taxon>Eutheria</taxon>
        <taxon>Euarchontoglires</taxon>
        <taxon>Glires</taxon>
        <taxon>Rodentia</taxon>
        <taxon>Myomorpha</taxon>
        <taxon>Muroidea</taxon>
        <taxon>Cricetidae</taxon>
        <taxon>Arvicolinae</taxon>
        <taxon>Myodes</taxon>
    </lineage>
</organism>
<keyword evidence="4" id="KW-1185">Reference proteome</keyword>
<dbReference type="EMBL" id="JBBHLL010002442">
    <property type="protein sequence ID" value="KAK7795416.1"/>
    <property type="molecule type" value="Genomic_DNA"/>
</dbReference>
<feature type="region of interest" description="Disordered" evidence="1">
    <location>
        <begin position="31"/>
        <end position="67"/>
    </location>
</feature>
<dbReference type="AlphaFoldDB" id="A0AAW0GYD0"/>
<gene>
    <name evidence="2" type="ORF">U0070_009031</name>
    <name evidence="3" type="ORF">U0070_010077</name>
</gene>
<reference evidence="2" key="2">
    <citation type="submission" date="2024-03" db="EMBL/GenBank/DDBJ databases">
        <authorList>
            <person name="Calamari Z.T."/>
        </authorList>
    </citation>
    <scope>NUCLEOTIDE SEQUENCE</scope>
    <source>
        <strain evidence="2">V071</strain>
        <tissue evidence="2">Muscle</tissue>
    </source>
</reference>
<reference evidence="2 4" key="1">
    <citation type="journal article" date="2023" name="bioRxiv">
        <title>Conserved and derived expression patterns and positive selection on dental genes reveal complex evolutionary context of ever-growing rodent molars.</title>
        <authorList>
            <person name="Calamari Z.T."/>
            <person name="Song A."/>
            <person name="Cohen E."/>
            <person name="Akter M."/>
            <person name="Roy R.D."/>
            <person name="Hallikas O."/>
            <person name="Christensen M.M."/>
            <person name="Li P."/>
            <person name="Marangoni P."/>
            <person name="Jernvall J."/>
            <person name="Klein O.D."/>
        </authorList>
    </citation>
    <scope>NUCLEOTIDE SEQUENCE [LARGE SCALE GENOMIC DNA]</scope>
    <source>
        <strain evidence="2">V071</strain>
    </source>
</reference>
<sequence>MEYSCTLFSECWVKPQCNMYNKNLETDNRVQLKNSEARRPATKEFPPLPTLRLKGRSAEPQTSPGLH</sequence>
<comment type="caution">
    <text evidence="2">The sequence shown here is derived from an EMBL/GenBank/DDBJ whole genome shotgun (WGS) entry which is preliminary data.</text>
</comment>